<sequence>MEDFNAKVGDERVEDIVGPSGIGNVNERGSRLIECAKSMILPSQTPSIKTILDDRGLGRVPVIELETTEIIFSFRNDSTIPQRRQNIEITVGSQL</sequence>
<reference evidence="1 2" key="1">
    <citation type="journal article" date="2021" name="Elife">
        <title>Chloroplast acquisition without the gene transfer in kleptoplastic sea slugs, Plakobranchus ocellatus.</title>
        <authorList>
            <person name="Maeda T."/>
            <person name="Takahashi S."/>
            <person name="Yoshida T."/>
            <person name="Shimamura S."/>
            <person name="Takaki Y."/>
            <person name="Nagai Y."/>
            <person name="Toyoda A."/>
            <person name="Suzuki Y."/>
            <person name="Arimoto A."/>
            <person name="Ishii H."/>
            <person name="Satoh N."/>
            <person name="Nishiyama T."/>
            <person name="Hasebe M."/>
            <person name="Maruyama T."/>
            <person name="Minagawa J."/>
            <person name="Obokata J."/>
            <person name="Shigenobu S."/>
        </authorList>
    </citation>
    <scope>NUCLEOTIDE SEQUENCE [LARGE SCALE GENOMIC DNA]</scope>
</reference>
<name>A0AAV4D9J6_9GAST</name>
<dbReference type="AlphaFoldDB" id="A0AAV4D9J6"/>
<dbReference type="EMBL" id="BLXT01007639">
    <property type="protein sequence ID" value="GFO40795.1"/>
    <property type="molecule type" value="Genomic_DNA"/>
</dbReference>
<dbReference type="Proteomes" id="UP000735302">
    <property type="component" value="Unassembled WGS sequence"/>
</dbReference>
<evidence type="ECO:0000313" key="2">
    <source>
        <dbReference type="Proteomes" id="UP000735302"/>
    </source>
</evidence>
<organism evidence="1 2">
    <name type="scientific">Plakobranchus ocellatus</name>
    <dbReference type="NCBI Taxonomy" id="259542"/>
    <lineage>
        <taxon>Eukaryota</taxon>
        <taxon>Metazoa</taxon>
        <taxon>Spiralia</taxon>
        <taxon>Lophotrochozoa</taxon>
        <taxon>Mollusca</taxon>
        <taxon>Gastropoda</taxon>
        <taxon>Heterobranchia</taxon>
        <taxon>Euthyneura</taxon>
        <taxon>Panpulmonata</taxon>
        <taxon>Sacoglossa</taxon>
        <taxon>Placobranchoidea</taxon>
        <taxon>Plakobranchidae</taxon>
        <taxon>Plakobranchus</taxon>
    </lineage>
</organism>
<keyword evidence="2" id="KW-1185">Reference proteome</keyword>
<gene>
    <name evidence="1" type="ORF">PoB_006730000</name>
</gene>
<comment type="caution">
    <text evidence="1">The sequence shown here is derived from an EMBL/GenBank/DDBJ whole genome shotgun (WGS) entry which is preliminary data.</text>
</comment>
<protein>
    <submittedName>
        <fullName evidence="1">Craniofacial development protein 2-like</fullName>
    </submittedName>
</protein>
<accession>A0AAV4D9J6</accession>
<proteinExistence type="predicted"/>
<evidence type="ECO:0000313" key="1">
    <source>
        <dbReference type="EMBL" id="GFO40795.1"/>
    </source>
</evidence>